<evidence type="ECO:0000256" key="5">
    <source>
        <dbReference type="RuleBase" id="RU367026"/>
    </source>
</evidence>
<evidence type="ECO:0000256" key="6">
    <source>
        <dbReference type="SAM" id="Coils"/>
    </source>
</evidence>
<dbReference type="GO" id="GO:0070973">
    <property type="term" value="P:protein localization to endoplasmic reticulum exit site"/>
    <property type="evidence" value="ECO:0007669"/>
    <property type="project" value="UniProtKB-UniRule"/>
</dbReference>
<gene>
    <name evidence="8" type="ORF">PENTCL1PPCAC_25380</name>
</gene>
<evidence type="ECO:0000256" key="1">
    <source>
        <dbReference type="ARBA" id="ARBA00004141"/>
    </source>
</evidence>
<name>A0AAV5U8I6_9BILA</name>
<feature type="domain" description="BAP29/BAP31 transmembrane" evidence="7">
    <location>
        <begin position="5"/>
        <end position="133"/>
    </location>
</feature>
<keyword evidence="5" id="KW-0931">ER-Golgi transport</keyword>
<comment type="similarity">
    <text evidence="5">Belongs to the BCAP29/BCAP31 family.</text>
</comment>
<reference evidence="8" key="1">
    <citation type="submission" date="2023-10" db="EMBL/GenBank/DDBJ databases">
        <title>Genome assembly of Pristionchus species.</title>
        <authorList>
            <person name="Yoshida K."/>
            <person name="Sommer R.J."/>
        </authorList>
    </citation>
    <scope>NUCLEOTIDE SEQUENCE</scope>
    <source>
        <strain evidence="8">RS0144</strain>
    </source>
</reference>
<dbReference type="GO" id="GO:0005789">
    <property type="term" value="C:endoplasmic reticulum membrane"/>
    <property type="evidence" value="ECO:0007669"/>
    <property type="project" value="UniProtKB-SubCell"/>
</dbReference>
<feature type="non-terminal residue" evidence="8">
    <location>
        <position position="1"/>
    </location>
</feature>
<organism evidence="8 9">
    <name type="scientific">Pristionchus entomophagus</name>
    <dbReference type="NCBI Taxonomy" id="358040"/>
    <lineage>
        <taxon>Eukaryota</taxon>
        <taxon>Metazoa</taxon>
        <taxon>Ecdysozoa</taxon>
        <taxon>Nematoda</taxon>
        <taxon>Chromadorea</taxon>
        <taxon>Rhabditida</taxon>
        <taxon>Rhabditina</taxon>
        <taxon>Diplogasteromorpha</taxon>
        <taxon>Diplogasteroidea</taxon>
        <taxon>Neodiplogasteridae</taxon>
        <taxon>Pristionchus</taxon>
    </lineage>
</organism>
<evidence type="ECO:0000256" key="4">
    <source>
        <dbReference type="ARBA" id="ARBA00023136"/>
    </source>
</evidence>
<evidence type="ECO:0000313" key="9">
    <source>
        <dbReference type="Proteomes" id="UP001432027"/>
    </source>
</evidence>
<dbReference type="Proteomes" id="UP001432027">
    <property type="component" value="Unassembled WGS sequence"/>
</dbReference>
<proteinExistence type="inferred from homology"/>
<keyword evidence="2 5" id="KW-0812">Transmembrane</keyword>
<keyword evidence="5" id="KW-0813">Transport</keyword>
<feature type="transmembrane region" description="Helical" evidence="5">
    <location>
        <begin position="43"/>
        <end position="68"/>
    </location>
</feature>
<dbReference type="InterPro" id="IPR008417">
    <property type="entry name" value="BAP29/BAP31"/>
</dbReference>
<dbReference type="GO" id="GO:0006888">
    <property type="term" value="P:endoplasmic reticulum to Golgi vesicle-mediated transport"/>
    <property type="evidence" value="ECO:0007669"/>
    <property type="project" value="UniProtKB-UniRule"/>
</dbReference>
<dbReference type="Pfam" id="PF05529">
    <property type="entry name" value="Bap31"/>
    <property type="match status" value="1"/>
</dbReference>
<comment type="function">
    <text evidence="5">May play a role in anterograde transport of membrane proteins from the endoplasmic reticulum to the Golgi.</text>
</comment>
<keyword evidence="5" id="KW-0653">Protein transport</keyword>
<dbReference type="Gene3D" id="1.20.5.110">
    <property type="match status" value="1"/>
</dbReference>
<feature type="coiled-coil region" evidence="6">
    <location>
        <begin position="126"/>
        <end position="160"/>
    </location>
</feature>
<feature type="transmembrane region" description="Helical" evidence="5">
    <location>
        <begin position="105"/>
        <end position="125"/>
    </location>
</feature>
<comment type="caution">
    <text evidence="8">The sequence shown here is derived from an EMBL/GenBank/DDBJ whole genome shotgun (WGS) entry which is preliminary data.</text>
</comment>
<evidence type="ECO:0000313" key="8">
    <source>
        <dbReference type="EMBL" id="GMT03206.1"/>
    </source>
</evidence>
<dbReference type="PANTHER" id="PTHR12701">
    <property type="entry name" value="BCR-ASSOCIATED PROTEIN, BAP"/>
    <property type="match status" value="1"/>
</dbReference>
<dbReference type="EMBL" id="BTSX01000006">
    <property type="protein sequence ID" value="GMT03206.1"/>
    <property type="molecule type" value="Genomic_DNA"/>
</dbReference>
<keyword evidence="3 5" id="KW-1133">Transmembrane helix</keyword>
<feature type="transmembrane region" description="Helical" evidence="5">
    <location>
        <begin position="6"/>
        <end position="31"/>
    </location>
</feature>
<dbReference type="GO" id="GO:0006886">
    <property type="term" value="P:intracellular protein transport"/>
    <property type="evidence" value="ECO:0007669"/>
    <property type="project" value="UniProtKB-UniRule"/>
</dbReference>
<evidence type="ECO:0000256" key="2">
    <source>
        <dbReference type="ARBA" id="ARBA00022692"/>
    </source>
</evidence>
<keyword evidence="5" id="KW-0256">Endoplasmic reticulum</keyword>
<dbReference type="PANTHER" id="PTHR12701:SF20">
    <property type="entry name" value="ENDOPLASMIC RETICULUM TRANSMEMBRANE PROTEIN"/>
    <property type="match status" value="1"/>
</dbReference>
<keyword evidence="6" id="KW-0175">Coiled coil</keyword>
<keyword evidence="4 5" id="KW-0472">Membrane</keyword>
<evidence type="ECO:0000256" key="3">
    <source>
        <dbReference type="ARBA" id="ARBA00022989"/>
    </source>
</evidence>
<comment type="subcellular location">
    <subcellularLocation>
        <location evidence="5">Endoplasmic reticulum membrane</location>
        <topology evidence="5">Multi-pass membrane protein</topology>
    </subcellularLocation>
    <subcellularLocation>
        <location evidence="1">Membrane</location>
        <topology evidence="1">Multi-pass membrane protein</topology>
    </subcellularLocation>
</comment>
<keyword evidence="9" id="KW-1185">Reference proteome</keyword>
<sequence>SWFQMTLQWTFVAGIFYGEIALTLILLLPWIRPSTWSKLFRSRLVTAITSFGQMYTIAAFGILFLLFADATREVKKYSNMEGPVAQTADTDAVLHMRLFRSQRNFYISGFALLLFLVISRIVTLLSRAAQTDRDTLKKQCENLQKEYNRIADLLEAHQNGGNDIQKDK</sequence>
<evidence type="ECO:0000259" key="7">
    <source>
        <dbReference type="Pfam" id="PF05529"/>
    </source>
</evidence>
<dbReference type="InterPro" id="IPR040463">
    <property type="entry name" value="BAP29/BAP31_N"/>
</dbReference>
<protein>
    <recommendedName>
        <fullName evidence="5">Endoplasmic reticulum transmembrane protein</fullName>
    </recommendedName>
</protein>
<dbReference type="AlphaFoldDB" id="A0AAV5U8I6"/>
<accession>A0AAV5U8I6</accession>